<dbReference type="AlphaFoldDB" id="A0A8T1Y6T6"/>
<keyword evidence="2" id="KW-1185">Reference proteome</keyword>
<dbReference type="PANTHER" id="PTHR31260">
    <property type="entry name" value="CYSTATIN/MONELLIN SUPERFAMILY PROTEIN"/>
    <property type="match status" value="1"/>
</dbReference>
<evidence type="ECO:0000313" key="2">
    <source>
        <dbReference type="Proteomes" id="UP000694240"/>
    </source>
</evidence>
<name>A0A8T1Y6T6_9BRAS</name>
<gene>
    <name evidence="1" type="ORF">ISN45_Aa07g012200</name>
</gene>
<organism evidence="1 2">
    <name type="scientific">Arabidopsis thaliana x Arabidopsis arenosa</name>
    <dbReference type="NCBI Taxonomy" id="1240361"/>
    <lineage>
        <taxon>Eukaryota</taxon>
        <taxon>Viridiplantae</taxon>
        <taxon>Streptophyta</taxon>
        <taxon>Embryophyta</taxon>
        <taxon>Tracheophyta</taxon>
        <taxon>Spermatophyta</taxon>
        <taxon>Magnoliopsida</taxon>
        <taxon>eudicotyledons</taxon>
        <taxon>Gunneridae</taxon>
        <taxon>Pentapetalae</taxon>
        <taxon>rosids</taxon>
        <taxon>malvids</taxon>
        <taxon>Brassicales</taxon>
        <taxon>Brassicaceae</taxon>
        <taxon>Camelineae</taxon>
        <taxon>Arabidopsis</taxon>
    </lineage>
</organism>
<reference evidence="1 2" key="1">
    <citation type="submission" date="2020-12" db="EMBL/GenBank/DDBJ databases">
        <title>Concerted genomic and epigenomic changes stabilize Arabidopsis allopolyploids.</title>
        <authorList>
            <person name="Chen Z."/>
        </authorList>
    </citation>
    <scope>NUCLEOTIDE SEQUENCE [LARGE SCALE GENOMIC DNA]</scope>
    <source>
        <strain evidence="1">Allo738</strain>
        <tissue evidence="1">Leaf</tissue>
    </source>
</reference>
<protein>
    <submittedName>
        <fullName evidence="1">Protein MS5</fullName>
    </submittedName>
</protein>
<accession>A0A8T1Y6T6</accession>
<proteinExistence type="predicted"/>
<dbReference type="EMBL" id="JAEFBK010000012">
    <property type="protein sequence ID" value="KAG7541088.1"/>
    <property type="molecule type" value="Genomic_DNA"/>
</dbReference>
<dbReference type="NCBIfam" id="TIGR01572">
    <property type="entry name" value="A_thl_para_3677"/>
    <property type="match status" value="1"/>
</dbReference>
<dbReference type="PANTHER" id="PTHR31260:SF32">
    <property type="match status" value="1"/>
</dbReference>
<dbReference type="InterPro" id="IPR006462">
    <property type="entry name" value="MS5"/>
</dbReference>
<sequence>MSGDDIWSEDEEIDPEEAQEYLRQVQESDGFDVDYFHNSYARIKPCQLNDEYGYTHDMELYGRLGLHCYNLQKGTNLKLIDIHKYNTELFFGYYITLEAVDTYTNSPCTFQTCVREGKTWEHGYFMVQTEISRLKVPKGPRTTSIGPQRRWEDEVIDDFYKSEMPNWLTKEELAAANDKGQYYELQESDLLGNEWLHLYAEFALSLNWRGYAMKNSILRRFLPLKIKKVIVQTRESGEESPHLKLKANNAIFYMSFKGNSDHPSGKPEPDVEYQAIVRKTMDGKPGHIRLEVQSWAGLESQPT</sequence>
<dbReference type="Proteomes" id="UP000694240">
    <property type="component" value="Chromosome 12"/>
</dbReference>
<comment type="caution">
    <text evidence="1">The sequence shown here is derived from an EMBL/GenBank/DDBJ whole genome shotgun (WGS) entry which is preliminary data.</text>
</comment>
<dbReference type="Pfam" id="PF04776">
    <property type="entry name" value="protein_MS5"/>
    <property type="match status" value="1"/>
</dbReference>
<evidence type="ECO:0000313" key="1">
    <source>
        <dbReference type="EMBL" id="KAG7541088.1"/>
    </source>
</evidence>